<dbReference type="PANTHER" id="PTHR43329">
    <property type="entry name" value="EPOXIDE HYDROLASE"/>
    <property type="match status" value="1"/>
</dbReference>
<accession>A0A2A4J813</accession>
<comment type="similarity">
    <text evidence="4">Belongs to the AB hydrolase superfamily. Epoxide hydrolase family.</text>
</comment>
<evidence type="ECO:0000259" key="6">
    <source>
        <dbReference type="Pfam" id="PF00561"/>
    </source>
</evidence>
<organism evidence="7">
    <name type="scientific">Heliothis virescens</name>
    <name type="common">Tobacco budworm moth</name>
    <dbReference type="NCBI Taxonomy" id="7102"/>
    <lineage>
        <taxon>Eukaryota</taxon>
        <taxon>Metazoa</taxon>
        <taxon>Ecdysozoa</taxon>
        <taxon>Arthropoda</taxon>
        <taxon>Hexapoda</taxon>
        <taxon>Insecta</taxon>
        <taxon>Pterygota</taxon>
        <taxon>Neoptera</taxon>
        <taxon>Endopterygota</taxon>
        <taxon>Lepidoptera</taxon>
        <taxon>Glossata</taxon>
        <taxon>Ditrysia</taxon>
        <taxon>Noctuoidea</taxon>
        <taxon>Noctuidae</taxon>
        <taxon>Heliothinae</taxon>
        <taxon>Heliothis</taxon>
    </lineage>
</organism>
<name>A0A2A4J813_HELVI</name>
<feature type="region of interest" description="Disordered" evidence="5">
    <location>
        <begin position="310"/>
        <end position="362"/>
    </location>
</feature>
<sequence length="835" mass="94621">MPAFEAPSVELGSAPETPSIVASPSPSEISSASSPEPPNVRATPLFRALAMPPPEPEQPPGQDELERRLPGYRRIVIPRELTLIELLKQSSGVTTDEEVLRIREAKLRVVADRVGLRRLHVLSPRLRNLTLDGSALSSLRDLGIGLVHLKILSINRCGLSTLDGVWGLGALRELYAAGNRLHDLQPLAALQKLHTLNLADNPISDSGRLWTLGVCGALRKLTLTGTPAADDLDYRSRIAAALPMLLYLDDRPLHTDIEYDSESIFGAASSSSDSEDEAEPDLLPKVAEPSLAELEPEPSTSRDDFTQYEQVGEGNFGDPECDLSRRRLRRRPATTENAGVRPTRPVIPPRPKTAQHRCSATANEPSRLEILNTLMADAEKEFVEQTMEEASRAIAAEIPLAPRLEDWVKFKEETGIDINIDINDRPRDADPSKVLERLEQIEKETRKRVKEEALRGKTNNTDRSTASTSFLPNSAFHTLSIMNDFEMFQSFQSDFISYASNTDIDSYIDDVNDLRSMLIIFAIVYLKNPFSNPWAQKLKLEPPSRLTDPKYGVHKYVKVNGTVLHYVESGDPSKPLMLFLHGFPEFWYSWRHQLVEFQKDYWCIAVDMRGYGDSERPEGVSSYKIELLIEDVRDLVRQLGREKTILISHDWGGLIACEFRNKYPEVLSGLVMLASISSTAWVREIWSNSVQRKASWYVFMYRAPMIPEKLLLMNDLAFYDQVMLFPDKKSTDAEDIECYKYWFRKTFALTPPINYYRANFRFDLPEIVEHKENVPMLVAHASNDPYICHSLLDTMKKEYSTLETTIVENTGHFLQQEDPEKVNKVIRDFLSKNNI</sequence>
<dbReference type="SUPFAM" id="SSF53474">
    <property type="entry name" value="alpha/beta-Hydrolases"/>
    <property type="match status" value="1"/>
</dbReference>
<keyword evidence="1" id="KW-0433">Leucine-rich repeat</keyword>
<reference evidence="7" key="1">
    <citation type="submission" date="2017-09" db="EMBL/GenBank/DDBJ databases">
        <title>Contemporary evolution of a Lepidopteran species, Heliothis virescens, in response to modern agricultural practices.</title>
        <authorList>
            <person name="Fritz M.L."/>
            <person name="Deyonke A.M."/>
            <person name="Papanicolaou A."/>
            <person name="Micinski S."/>
            <person name="Westbrook J."/>
            <person name="Gould F."/>
        </authorList>
    </citation>
    <scope>NUCLEOTIDE SEQUENCE [LARGE SCALE GENOMIC DNA]</scope>
    <source>
        <strain evidence="7">HvINT-</strain>
        <tissue evidence="7">Whole body</tissue>
    </source>
</reference>
<feature type="region of interest" description="Disordered" evidence="5">
    <location>
        <begin position="447"/>
        <end position="467"/>
    </location>
</feature>
<feature type="region of interest" description="Disordered" evidence="5">
    <location>
        <begin position="1"/>
        <end position="67"/>
    </location>
</feature>
<dbReference type="PRINTS" id="PR00412">
    <property type="entry name" value="EPOXHYDRLASE"/>
</dbReference>
<dbReference type="GO" id="GO:0004301">
    <property type="term" value="F:epoxide hydrolase activity"/>
    <property type="evidence" value="ECO:0007669"/>
    <property type="project" value="UniProtKB-ARBA"/>
</dbReference>
<protein>
    <recommendedName>
        <fullName evidence="6">AB hydrolase-1 domain-containing protein</fullName>
    </recommendedName>
</protein>
<dbReference type="Pfam" id="PF12799">
    <property type="entry name" value="LRR_4"/>
    <property type="match status" value="1"/>
</dbReference>
<dbReference type="InterPro" id="IPR025875">
    <property type="entry name" value="Leu-rich_rpt_4"/>
</dbReference>
<dbReference type="PROSITE" id="PS51450">
    <property type="entry name" value="LRR"/>
    <property type="match status" value="2"/>
</dbReference>
<evidence type="ECO:0000256" key="1">
    <source>
        <dbReference type="ARBA" id="ARBA00022614"/>
    </source>
</evidence>
<evidence type="ECO:0000313" key="7">
    <source>
        <dbReference type="EMBL" id="PCG68267.1"/>
    </source>
</evidence>
<dbReference type="InterPro" id="IPR001611">
    <property type="entry name" value="Leu-rich_rpt"/>
</dbReference>
<dbReference type="InterPro" id="IPR000073">
    <property type="entry name" value="AB_hydrolase_1"/>
</dbReference>
<proteinExistence type="inferred from homology"/>
<gene>
    <name evidence="7" type="ORF">B5V51_5422</name>
</gene>
<dbReference type="Gene3D" id="3.80.10.10">
    <property type="entry name" value="Ribonuclease Inhibitor"/>
    <property type="match status" value="1"/>
</dbReference>
<evidence type="ECO:0000256" key="5">
    <source>
        <dbReference type="SAM" id="MobiDB-lite"/>
    </source>
</evidence>
<feature type="compositionally biased region" description="Low complexity" evidence="5">
    <location>
        <begin position="18"/>
        <end position="34"/>
    </location>
</feature>
<evidence type="ECO:0000256" key="3">
    <source>
        <dbReference type="ARBA" id="ARBA00022801"/>
    </source>
</evidence>
<keyword evidence="2" id="KW-0677">Repeat</keyword>
<evidence type="ECO:0000256" key="4">
    <source>
        <dbReference type="ARBA" id="ARBA00038334"/>
    </source>
</evidence>
<feature type="compositionally biased region" description="Polar residues" evidence="5">
    <location>
        <begin position="457"/>
        <end position="467"/>
    </location>
</feature>
<keyword evidence="3" id="KW-0378">Hydrolase</keyword>
<feature type="domain" description="AB hydrolase-1" evidence="6">
    <location>
        <begin position="575"/>
        <end position="819"/>
    </location>
</feature>
<dbReference type="InterPro" id="IPR032675">
    <property type="entry name" value="LRR_dom_sf"/>
</dbReference>
<dbReference type="InterPro" id="IPR029058">
    <property type="entry name" value="AB_hydrolase_fold"/>
</dbReference>
<dbReference type="AlphaFoldDB" id="A0A2A4J813"/>
<dbReference type="STRING" id="7102.A0A2A4J813"/>
<dbReference type="SUPFAM" id="SSF52058">
    <property type="entry name" value="L domain-like"/>
    <property type="match status" value="1"/>
</dbReference>
<dbReference type="EMBL" id="NWSH01002453">
    <property type="protein sequence ID" value="PCG68267.1"/>
    <property type="molecule type" value="Genomic_DNA"/>
</dbReference>
<dbReference type="EMBL" id="NWSH01002453">
    <property type="protein sequence ID" value="PCG68268.1"/>
    <property type="molecule type" value="Genomic_DNA"/>
</dbReference>
<dbReference type="Gene3D" id="3.40.50.1820">
    <property type="entry name" value="alpha/beta hydrolase"/>
    <property type="match status" value="1"/>
</dbReference>
<dbReference type="InterPro" id="IPR000639">
    <property type="entry name" value="Epox_hydrolase-like"/>
</dbReference>
<evidence type="ECO:0000256" key="2">
    <source>
        <dbReference type="ARBA" id="ARBA00022737"/>
    </source>
</evidence>
<dbReference type="Pfam" id="PF00561">
    <property type="entry name" value="Abhydrolase_1"/>
    <property type="match status" value="1"/>
</dbReference>
<comment type="caution">
    <text evidence="7">The sequence shown here is derived from an EMBL/GenBank/DDBJ whole genome shotgun (WGS) entry which is preliminary data.</text>
</comment>